<sequence length="84" mass="9440">MNNLNLCKVCGADFSPFFPWGEDGLSPSYDICSCCGTEFGYEDVSSTGILKARQTWIDLGMPWKDVRTRPKNWDSLAQLKKVVT</sequence>
<dbReference type="AlphaFoldDB" id="A0A8J3CJN3"/>
<evidence type="ECO:0000313" key="1">
    <source>
        <dbReference type="EMBL" id="GHA65678.1"/>
    </source>
</evidence>
<dbReference type="Proteomes" id="UP000614287">
    <property type="component" value="Unassembled WGS sequence"/>
</dbReference>
<reference evidence="1" key="2">
    <citation type="submission" date="2020-09" db="EMBL/GenBank/DDBJ databases">
        <authorList>
            <person name="Sun Q."/>
            <person name="Kim S."/>
        </authorList>
    </citation>
    <scope>NUCLEOTIDE SEQUENCE</scope>
    <source>
        <strain evidence="1">KCTC 32501</strain>
    </source>
</reference>
<name>A0A8J3CJN3_9BURK</name>
<organism evidence="1 2">
    <name type="scientific">Formosimonas limnophila</name>
    <dbReference type="NCBI Taxonomy" id="1384487"/>
    <lineage>
        <taxon>Bacteria</taxon>
        <taxon>Pseudomonadati</taxon>
        <taxon>Pseudomonadota</taxon>
        <taxon>Betaproteobacteria</taxon>
        <taxon>Burkholderiales</taxon>
        <taxon>Burkholderiaceae</taxon>
        <taxon>Formosimonas</taxon>
    </lineage>
</organism>
<protein>
    <submittedName>
        <fullName evidence="1">Uncharacterized protein</fullName>
    </submittedName>
</protein>
<reference evidence="1" key="1">
    <citation type="journal article" date="2014" name="Int. J. Syst. Evol. Microbiol.">
        <title>Complete genome sequence of Corynebacterium casei LMG S-19264T (=DSM 44701T), isolated from a smear-ripened cheese.</title>
        <authorList>
            <consortium name="US DOE Joint Genome Institute (JGI-PGF)"/>
            <person name="Walter F."/>
            <person name="Albersmeier A."/>
            <person name="Kalinowski J."/>
            <person name="Ruckert C."/>
        </authorList>
    </citation>
    <scope>NUCLEOTIDE SEQUENCE</scope>
    <source>
        <strain evidence="1">KCTC 32501</strain>
    </source>
</reference>
<dbReference type="EMBL" id="BMZG01000001">
    <property type="protein sequence ID" value="GHA65678.1"/>
    <property type="molecule type" value="Genomic_DNA"/>
</dbReference>
<evidence type="ECO:0000313" key="2">
    <source>
        <dbReference type="Proteomes" id="UP000614287"/>
    </source>
</evidence>
<accession>A0A8J3CJN3</accession>
<dbReference type="RefSeq" id="WP_189490602.1">
    <property type="nucleotide sequence ID" value="NZ_BMZG01000001.1"/>
</dbReference>
<keyword evidence="2" id="KW-1185">Reference proteome</keyword>
<proteinExistence type="predicted"/>
<comment type="caution">
    <text evidence="1">The sequence shown here is derived from an EMBL/GenBank/DDBJ whole genome shotgun (WGS) entry which is preliminary data.</text>
</comment>
<gene>
    <name evidence="1" type="ORF">GCM10009007_02900</name>
</gene>